<dbReference type="EMBL" id="JANPWB010000001">
    <property type="protein sequence ID" value="KAJ1217789.1"/>
    <property type="molecule type" value="Genomic_DNA"/>
</dbReference>
<feature type="compositionally biased region" description="Low complexity" evidence="1">
    <location>
        <begin position="48"/>
        <end position="57"/>
    </location>
</feature>
<protein>
    <submittedName>
        <fullName evidence="2">Uncharacterized protein</fullName>
    </submittedName>
</protein>
<feature type="compositionally biased region" description="Basic residues" evidence="1">
    <location>
        <begin position="37"/>
        <end position="47"/>
    </location>
</feature>
<dbReference type="AlphaFoldDB" id="A0AAV7WUK9"/>
<dbReference type="Proteomes" id="UP001066276">
    <property type="component" value="Chromosome 1_1"/>
</dbReference>
<keyword evidence="3" id="KW-1185">Reference proteome</keyword>
<evidence type="ECO:0000313" key="3">
    <source>
        <dbReference type="Proteomes" id="UP001066276"/>
    </source>
</evidence>
<organism evidence="2 3">
    <name type="scientific">Pleurodeles waltl</name>
    <name type="common">Iberian ribbed newt</name>
    <dbReference type="NCBI Taxonomy" id="8319"/>
    <lineage>
        <taxon>Eukaryota</taxon>
        <taxon>Metazoa</taxon>
        <taxon>Chordata</taxon>
        <taxon>Craniata</taxon>
        <taxon>Vertebrata</taxon>
        <taxon>Euteleostomi</taxon>
        <taxon>Amphibia</taxon>
        <taxon>Batrachia</taxon>
        <taxon>Caudata</taxon>
        <taxon>Salamandroidea</taxon>
        <taxon>Salamandridae</taxon>
        <taxon>Pleurodelinae</taxon>
        <taxon>Pleurodeles</taxon>
    </lineage>
</organism>
<accession>A0AAV7WUK9</accession>
<reference evidence="2" key="1">
    <citation type="journal article" date="2022" name="bioRxiv">
        <title>Sequencing and chromosome-scale assembly of the giantPleurodeles waltlgenome.</title>
        <authorList>
            <person name="Brown T."/>
            <person name="Elewa A."/>
            <person name="Iarovenko S."/>
            <person name="Subramanian E."/>
            <person name="Araus A.J."/>
            <person name="Petzold A."/>
            <person name="Susuki M."/>
            <person name="Suzuki K.-i.T."/>
            <person name="Hayashi T."/>
            <person name="Toyoda A."/>
            <person name="Oliveira C."/>
            <person name="Osipova E."/>
            <person name="Leigh N.D."/>
            <person name="Simon A."/>
            <person name="Yun M.H."/>
        </authorList>
    </citation>
    <scope>NUCLEOTIDE SEQUENCE</scope>
    <source>
        <strain evidence="2">20211129_DDA</strain>
        <tissue evidence="2">Liver</tissue>
    </source>
</reference>
<proteinExistence type="predicted"/>
<feature type="region of interest" description="Disordered" evidence="1">
    <location>
        <begin position="1"/>
        <end position="104"/>
    </location>
</feature>
<evidence type="ECO:0000256" key="1">
    <source>
        <dbReference type="SAM" id="MobiDB-lite"/>
    </source>
</evidence>
<evidence type="ECO:0000313" key="2">
    <source>
        <dbReference type="EMBL" id="KAJ1217789.1"/>
    </source>
</evidence>
<name>A0AAV7WUK9_PLEWA</name>
<gene>
    <name evidence="2" type="ORF">NDU88_005379</name>
</gene>
<comment type="caution">
    <text evidence="2">The sequence shown here is derived from an EMBL/GenBank/DDBJ whole genome shotgun (WGS) entry which is preliminary data.</text>
</comment>
<sequence length="104" mass="11284">MRTRDHRYKPGASSSVPVKVGTPPRTPAPAPFLSLRPRVKTAGRPRPRAAAVALRSPWARESTPASPAGMGMTEALREREPLFASASHLRGSARRRRSTRAHPG</sequence>
<feature type="compositionally biased region" description="Basic residues" evidence="1">
    <location>
        <begin position="91"/>
        <end position="104"/>
    </location>
</feature>